<evidence type="ECO:0000313" key="5">
    <source>
        <dbReference type="EMBL" id="QFU97445.1"/>
    </source>
</evidence>
<dbReference type="Pfam" id="PF03575">
    <property type="entry name" value="Peptidase_S51"/>
    <property type="match status" value="1"/>
</dbReference>
<dbReference type="EMBL" id="CP045529">
    <property type="protein sequence ID" value="QFU97445.1"/>
    <property type="molecule type" value="Genomic_DNA"/>
</dbReference>
<dbReference type="SUPFAM" id="SSF52317">
    <property type="entry name" value="Class I glutamine amidotransferase-like"/>
    <property type="match status" value="1"/>
</dbReference>
<reference evidence="5 6" key="1">
    <citation type="submission" date="2019-10" db="EMBL/GenBank/DDBJ databases">
        <title>Genome sequence of Luteimicrobium xylanilyticum HY-24.</title>
        <authorList>
            <person name="Kim D.Y."/>
            <person name="Park H.-Y."/>
        </authorList>
    </citation>
    <scope>NUCLEOTIDE SEQUENCE [LARGE SCALE GENOMIC DNA]</scope>
    <source>
        <strain evidence="5 6">HY-24</strain>
    </source>
</reference>
<dbReference type="GO" id="GO:0004180">
    <property type="term" value="F:carboxypeptidase activity"/>
    <property type="evidence" value="ECO:0007669"/>
    <property type="project" value="UniProtKB-KW"/>
</dbReference>
<dbReference type="GO" id="GO:0006508">
    <property type="term" value="P:proteolysis"/>
    <property type="evidence" value="ECO:0007669"/>
    <property type="project" value="UniProtKB-KW"/>
</dbReference>
<dbReference type="OrthoDB" id="3078420at2"/>
<proteinExistence type="inferred from homology"/>
<keyword evidence="3 5" id="KW-0378">Hydrolase</keyword>
<dbReference type="KEGG" id="lxl:KDY119_00943"/>
<dbReference type="InterPro" id="IPR005320">
    <property type="entry name" value="Peptidase_S51"/>
</dbReference>
<evidence type="ECO:0000256" key="1">
    <source>
        <dbReference type="ARBA" id="ARBA00006534"/>
    </source>
</evidence>
<dbReference type="Proteomes" id="UP000326702">
    <property type="component" value="Chromosome"/>
</dbReference>
<keyword evidence="5" id="KW-0121">Carboxypeptidase</keyword>
<name>A0A5P9QAI7_9MICO</name>
<organism evidence="5 6">
    <name type="scientific">Luteimicrobium xylanilyticum</name>
    <dbReference type="NCBI Taxonomy" id="1133546"/>
    <lineage>
        <taxon>Bacteria</taxon>
        <taxon>Bacillati</taxon>
        <taxon>Actinomycetota</taxon>
        <taxon>Actinomycetes</taxon>
        <taxon>Micrococcales</taxon>
        <taxon>Luteimicrobium</taxon>
    </lineage>
</organism>
<evidence type="ECO:0000256" key="2">
    <source>
        <dbReference type="ARBA" id="ARBA00022670"/>
    </source>
</evidence>
<keyword evidence="4" id="KW-0720">Serine protease</keyword>
<keyword evidence="2" id="KW-0645">Protease</keyword>
<dbReference type="EC" id="3.4.15.6" evidence="5"/>
<accession>A0A5P9QAI7</accession>
<dbReference type="Gene3D" id="3.40.50.880">
    <property type="match status" value="1"/>
</dbReference>
<dbReference type="GO" id="GO:0008241">
    <property type="term" value="F:peptidyl-dipeptidase activity"/>
    <property type="evidence" value="ECO:0007669"/>
    <property type="project" value="UniProtKB-EC"/>
</dbReference>
<sequence length="255" mass="25284">MSVHLVGGGWSAGVEPDVFGRFVEEAGERATVRGARSARVVVVAVRDGDQDDHVGKFAAVLRAAGDAVGVDVTVVPVAVAEGEPLPGSALAPEGDPVDGIVVGGGLTPAYLDAVAPHADAIRAHVVAGAPYLGFSAGAMIAPDQALIGGWRIGGVEVCAEDNAEDLDDVTVVPGLGLVDVTVDVHAAQWGNLSRLVAAVESGLLAGGVAIDEDTVLVVGQGGLVVGGRGNVWRAVRSGDDADAGSAGVIVSTLVG</sequence>
<evidence type="ECO:0000313" key="6">
    <source>
        <dbReference type="Proteomes" id="UP000326702"/>
    </source>
</evidence>
<evidence type="ECO:0000256" key="3">
    <source>
        <dbReference type="ARBA" id="ARBA00022801"/>
    </source>
</evidence>
<protein>
    <submittedName>
        <fullName evidence="5">Cyanophycinase</fullName>
        <ecNumber evidence="5">3.4.15.6</ecNumber>
    </submittedName>
</protein>
<dbReference type="GO" id="GO:0008236">
    <property type="term" value="F:serine-type peptidase activity"/>
    <property type="evidence" value="ECO:0007669"/>
    <property type="project" value="UniProtKB-KW"/>
</dbReference>
<dbReference type="RefSeq" id="WP_036952314.1">
    <property type="nucleotide sequence ID" value="NZ_BAABIH010000001.1"/>
</dbReference>
<gene>
    <name evidence="5" type="primary">cphB</name>
    <name evidence="5" type="ORF">KDY119_00943</name>
</gene>
<comment type="similarity">
    <text evidence="1">Belongs to the peptidase S51 family.</text>
</comment>
<keyword evidence="6" id="KW-1185">Reference proteome</keyword>
<dbReference type="AlphaFoldDB" id="A0A5P9QAI7"/>
<evidence type="ECO:0000256" key="4">
    <source>
        <dbReference type="ARBA" id="ARBA00022825"/>
    </source>
</evidence>
<dbReference type="InterPro" id="IPR029062">
    <property type="entry name" value="Class_I_gatase-like"/>
</dbReference>